<dbReference type="Gene3D" id="1.25.40.10">
    <property type="entry name" value="Tetratricopeptide repeat domain"/>
    <property type="match status" value="1"/>
</dbReference>
<feature type="region of interest" description="Disordered" evidence="1">
    <location>
        <begin position="77"/>
        <end position="210"/>
    </location>
</feature>
<gene>
    <name evidence="3" type="ORF">DNG_02697</name>
</gene>
<proteinExistence type="predicted"/>
<dbReference type="PANTHER" id="PTHR15696">
    <property type="entry name" value="SMG-7 SUPPRESSOR WITH MORPHOLOGICAL EFFECT ON GENITALIA PROTEIN 7"/>
    <property type="match status" value="1"/>
</dbReference>
<evidence type="ECO:0000313" key="4">
    <source>
        <dbReference type="Proteomes" id="UP001187682"/>
    </source>
</evidence>
<comment type="caution">
    <text evidence="3">The sequence shown here is derived from an EMBL/GenBank/DDBJ whole genome shotgun (WGS) entry which is preliminary data.</text>
</comment>
<protein>
    <recommendedName>
        <fullName evidence="2">DNA/RNA-binding domain-containing protein</fullName>
    </recommendedName>
</protein>
<evidence type="ECO:0000259" key="2">
    <source>
        <dbReference type="Pfam" id="PF10373"/>
    </source>
</evidence>
<dbReference type="Pfam" id="PF10373">
    <property type="entry name" value="EST1_DNA_bind"/>
    <property type="match status" value="1"/>
</dbReference>
<dbReference type="AlphaFoldDB" id="A0AAE8MVI6"/>
<dbReference type="InterPro" id="IPR045153">
    <property type="entry name" value="Est1/Ebs1-like"/>
</dbReference>
<reference evidence="3" key="1">
    <citation type="submission" date="2018-03" db="EMBL/GenBank/DDBJ databases">
        <authorList>
            <person name="Guldener U."/>
        </authorList>
    </citation>
    <scope>NUCLEOTIDE SEQUENCE</scope>
</reference>
<feature type="compositionally biased region" description="Low complexity" evidence="1">
    <location>
        <begin position="149"/>
        <end position="160"/>
    </location>
</feature>
<dbReference type="SUPFAM" id="SSF48452">
    <property type="entry name" value="TPR-like"/>
    <property type="match status" value="1"/>
</dbReference>
<evidence type="ECO:0000313" key="3">
    <source>
        <dbReference type="EMBL" id="SPN99845.1"/>
    </source>
</evidence>
<dbReference type="GO" id="GO:0000184">
    <property type="term" value="P:nuclear-transcribed mRNA catabolic process, nonsense-mediated decay"/>
    <property type="evidence" value="ECO:0007669"/>
    <property type="project" value="TreeGrafter"/>
</dbReference>
<dbReference type="InterPro" id="IPR011990">
    <property type="entry name" value="TPR-like_helical_dom_sf"/>
</dbReference>
<sequence length="783" mass="87724">MPPQDSHPLQSRFRRYQQQQHGRHQDKVSCVLCRTQIDTGLERYTEHFKSVHAGVIESEQQSGQDPLDTARKYYRRSQNPLDAGHSSKPDETSSPARSSKATTALAQPGADIPSTPASPPASGVSVKATARGTSPSSQGKTQRSHARRAASASDASDFARPPNNTNASLWTGTTNTKRGNRGSAPAGGAPRLLQHPQSQQQPGPKRHDDAERDVTTMLRQPDTRPISQQQLVTEVKGIYKGLVLVESKCIEVDAAQSAQEGDGAVELKNEQWQALGALHRALLHEHHDFFLASQHHSASPPLKRLASKYSMPARMWRHGIHSYLELLRHRLPESREHMLSYIYLSYDMMALLYETVPSYKETWIECLGDLGRYRMAIEDDNIQDRETWTEVSRQWYKKASDLSPGTGRLYHHLAILARPNWLQQLLYYSKSLCVPNPFESARESILTLFDPLIKEAGPHPYEMQQQPIDPPFVRCHACMFMRTGPQRSYADKFLALLDNHIARTARLFLQPAYTIGIANCCALVEYGSKSNVILQVIDKADEPLDQDEEDGTEEVVPAGYARSSAEGSISREPTEQFIQARALTCETARLILNRLGDPNVWPFVHVTMVFVYHLTFFDSKGGMAHIEQAFPWTSFVNLLNTLRVPTGPDSGSGSGHLKFESDTFPGLAEGGGSPLPEDFMMRGLIWTTRYHPEKWIEDAKVDDEDKSFELASMAEQRKDRILWLGYQIAKCERWILYDKKTHTFSVAGEFAEVEVEAEPGGDEDVKGEVMDVDSEGSEQTVGA</sequence>
<feature type="region of interest" description="Disordered" evidence="1">
    <location>
        <begin position="1"/>
        <end position="27"/>
    </location>
</feature>
<dbReference type="PANTHER" id="PTHR15696:SF0">
    <property type="entry name" value="TELOMERASE-BINDING PROTEIN EST1A"/>
    <property type="match status" value="1"/>
</dbReference>
<accession>A0AAE8MVI6</accession>
<keyword evidence="4" id="KW-1185">Reference proteome</keyword>
<dbReference type="GO" id="GO:0042162">
    <property type="term" value="F:telomeric DNA binding"/>
    <property type="evidence" value="ECO:0007669"/>
    <property type="project" value="TreeGrafter"/>
</dbReference>
<feature type="domain" description="DNA/RNA-binding" evidence="2">
    <location>
        <begin position="392"/>
        <end position="450"/>
    </location>
</feature>
<name>A0AAE8MVI6_9PEZI</name>
<dbReference type="EMBL" id="ONZQ02000003">
    <property type="protein sequence ID" value="SPN99845.1"/>
    <property type="molecule type" value="Genomic_DNA"/>
</dbReference>
<feature type="compositionally biased region" description="Polar residues" evidence="1">
    <location>
        <begin position="131"/>
        <end position="141"/>
    </location>
</feature>
<dbReference type="FunFam" id="1.25.40.10:FF:000202">
    <property type="entry name" value="Unplaced genomic scaffold supercont1.7, whole genome shotgun sequence"/>
    <property type="match status" value="1"/>
</dbReference>
<feature type="compositionally biased region" description="Polar residues" evidence="1">
    <location>
        <begin position="92"/>
        <end position="105"/>
    </location>
</feature>
<dbReference type="GO" id="GO:0070034">
    <property type="term" value="F:telomerase RNA binding"/>
    <property type="evidence" value="ECO:0007669"/>
    <property type="project" value="TreeGrafter"/>
</dbReference>
<dbReference type="Proteomes" id="UP001187682">
    <property type="component" value="Unassembled WGS sequence"/>
</dbReference>
<feature type="region of interest" description="Disordered" evidence="1">
    <location>
        <begin position="755"/>
        <end position="783"/>
    </location>
</feature>
<dbReference type="InterPro" id="IPR018834">
    <property type="entry name" value="DNA/RNA-bd_Est1-type"/>
</dbReference>
<evidence type="ECO:0000256" key="1">
    <source>
        <dbReference type="SAM" id="MobiDB-lite"/>
    </source>
</evidence>
<organism evidence="3 4">
    <name type="scientific">Cephalotrichum gorgonifer</name>
    <dbReference type="NCBI Taxonomy" id="2041049"/>
    <lineage>
        <taxon>Eukaryota</taxon>
        <taxon>Fungi</taxon>
        <taxon>Dikarya</taxon>
        <taxon>Ascomycota</taxon>
        <taxon>Pezizomycotina</taxon>
        <taxon>Sordariomycetes</taxon>
        <taxon>Hypocreomycetidae</taxon>
        <taxon>Microascales</taxon>
        <taxon>Microascaceae</taxon>
        <taxon>Cephalotrichum</taxon>
    </lineage>
</organism>
<dbReference type="GO" id="GO:0005697">
    <property type="term" value="C:telomerase holoenzyme complex"/>
    <property type="evidence" value="ECO:0007669"/>
    <property type="project" value="TreeGrafter"/>
</dbReference>